<gene>
    <name evidence="5" type="ORF">HYH03_011114</name>
</gene>
<dbReference type="InterPro" id="IPR035969">
    <property type="entry name" value="Rab-GAP_TBC_sf"/>
</dbReference>
<feature type="region of interest" description="Disordered" evidence="3">
    <location>
        <begin position="253"/>
        <end position="283"/>
    </location>
</feature>
<keyword evidence="2" id="KW-0175">Coiled coil</keyword>
<dbReference type="Gene3D" id="1.10.8.270">
    <property type="entry name" value="putative rabgap domain of human tbc1 domain family member 14 like domains"/>
    <property type="match status" value="1"/>
</dbReference>
<evidence type="ECO:0000256" key="3">
    <source>
        <dbReference type="SAM" id="MobiDB-lite"/>
    </source>
</evidence>
<feature type="region of interest" description="Disordered" evidence="3">
    <location>
        <begin position="1"/>
        <end position="94"/>
    </location>
</feature>
<dbReference type="Gene3D" id="1.10.10.750">
    <property type="entry name" value="Ypt/Rab-GAP domain of gyp1p, domain 1"/>
    <property type="match status" value="1"/>
</dbReference>
<sequence>MPGMATTLAGAVPASGAKVAPDSRSPAAADPQPRTVVNGSGVNGAGVDHEGGLAEHGSPAAGTPRAAAGGPSLQAASVSGTGAPATPVTVDPDYEVPRGAMTETQVLLHLAAERNGGRPMRLDAYGFVVALGQDPDSAAPAAGAAAAAEAAAGGRPASGAAASTSGRPTSASPARGRPTSAEGSPGERLRKWRKMLGPGGAGLAEYRRRRPEKLKRRIRKGIPQPLRGLAWHVLSGGLQLRSSNPGLFAQLLEEAGPGGLGSPGAESNPGPKGAGPGARLDPKVEGDIMRDLNRTFPTHIYFMQRQGPGQRALYDVLRAYALYDKGVGYVQGMGFVAAVLLLHMDSEEAFWTLVAVMQGPLGAEGGEGLRRMYLPGLPGLWCSLYQFKLLLVDECPGLAAHLEAEGLDPELFATHWFNTAWAYTLPFPHLLRVWDVFVAEGPKTCTSGSPSLQQLFRVALALMAHAAPRLQPLPFERLAEALSAKNLPALLPASPDELLKPALRIPASARLEQLQAEWEAAHAPGQRPHEQGVAAAAARAAKGKRKGAAGGAGAGTGKARGGGLKSVRSKGRRLLGVLGLR</sequence>
<dbReference type="Proteomes" id="UP000612055">
    <property type="component" value="Unassembled WGS sequence"/>
</dbReference>
<dbReference type="OrthoDB" id="294251at2759"/>
<name>A0A835XUQ7_9CHLO</name>
<dbReference type="GO" id="GO:0031267">
    <property type="term" value="F:small GTPase binding"/>
    <property type="evidence" value="ECO:0007669"/>
    <property type="project" value="TreeGrafter"/>
</dbReference>
<evidence type="ECO:0000313" key="5">
    <source>
        <dbReference type="EMBL" id="KAG2490486.1"/>
    </source>
</evidence>
<dbReference type="FunFam" id="1.10.10.750:FF:000003">
    <property type="entry name" value="GTPase activating protein (Evi5)"/>
    <property type="match status" value="1"/>
</dbReference>
<evidence type="ECO:0000256" key="1">
    <source>
        <dbReference type="ARBA" id="ARBA00022468"/>
    </source>
</evidence>
<dbReference type="PANTHER" id="PTHR47219">
    <property type="entry name" value="RAB GTPASE-ACTIVATING PROTEIN 1-LIKE"/>
    <property type="match status" value="1"/>
</dbReference>
<dbReference type="FunFam" id="1.10.8.270:FF:000001">
    <property type="entry name" value="TBC1 domain family member 1"/>
    <property type="match status" value="1"/>
</dbReference>
<dbReference type="Gene3D" id="1.10.472.80">
    <property type="entry name" value="Ypt/Rab-GAP domain of gyp1p, domain 3"/>
    <property type="match status" value="1"/>
</dbReference>
<dbReference type="PROSITE" id="PS50086">
    <property type="entry name" value="TBC_RABGAP"/>
    <property type="match status" value="1"/>
</dbReference>
<organism evidence="5 6">
    <name type="scientific">Edaphochlamys debaryana</name>
    <dbReference type="NCBI Taxonomy" id="47281"/>
    <lineage>
        <taxon>Eukaryota</taxon>
        <taxon>Viridiplantae</taxon>
        <taxon>Chlorophyta</taxon>
        <taxon>core chlorophytes</taxon>
        <taxon>Chlorophyceae</taxon>
        <taxon>CS clade</taxon>
        <taxon>Chlamydomonadales</taxon>
        <taxon>Chlamydomonadales incertae sedis</taxon>
        <taxon>Edaphochlamys</taxon>
    </lineage>
</organism>
<dbReference type="SUPFAM" id="SSF47923">
    <property type="entry name" value="Ypt/Rab-GAP domain of gyp1p"/>
    <property type="match status" value="2"/>
</dbReference>
<accession>A0A835XUQ7</accession>
<feature type="region of interest" description="Disordered" evidence="3">
    <location>
        <begin position="156"/>
        <end position="195"/>
    </location>
</feature>
<feature type="domain" description="Rab-GAP TBC" evidence="4">
    <location>
        <begin position="221"/>
        <end position="441"/>
    </location>
</feature>
<reference evidence="5" key="1">
    <citation type="journal article" date="2020" name="bioRxiv">
        <title>Comparative genomics of Chlamydomonas.</title>
        <authorList>
            <person name="Craig R.J."/>
            <person name="Hasan A.R."/>
            <person name="Ness R.W."/>
            <person name="Keightley P.D."/>
        </authorList>
    </citation>
    <scope>NUCLEOTIDE SEQUENCE</scope>
    <source>
        <strain evidence="5">CCAP 11/70</strain>
    </source>
</reference>
<evidence type="ECO:0000259" key="4">
    <source>
        <dbReference type="PROSITE" id="PS50086"/>
    </source>
</evidence>
<feature type="compositionally biased region" description="Gly residues" evidence="3">
    <location>
        <begin position="548"/>
        <end position="564"/>
    </location>
</feature>
<dbReference type="EMBL" id="JAEHOE010000061">
    <property type="protein sequence ID" value="KAG2490486.1"/>
    <property type="molecule type" value="Genomic_DNA"/>
</dbReference>
<keyword evidence="1" id="KW-0343">GTPase activation</keyword>
<evidence type="ECO:0000256" key="2">
    <source>
        <dbReference type="ARBA" id="ARBA00023054"/>
    </source>
</evidence>
<feature type="compositionally biased region" description="Low complexity" evidence="3">
    <location>
        <begin position="156"/>
        <end position="174"/>
    </location>
</feature>
<proteinExistence type="predicted"/>
<feature type="compositionally biased region" description="Low complexity" evidence="3">
    <location>
        <begin position="59"/>
        <end position="71"/>
    </location>
</feature>
<keyword evidence="6" id="KW-1185">Reference proteome</keyword>
<dbReference type="InterPro" id="IPR050302">
    <property type="entry name" value="Rab_GAP_TBC_domain"/>
</dbReference>
<protein>
    <recommendedName>
        <fullName evidence="4">Rab-GAP TBC domain-containing protein</fullName>
    </recommendedName>
</protein>
<feature type="region of interest" description="Disordered" evidence="3">
    <location>
        <begin position="521"/>
        <end position="566"/>
    </location>
</feature>
<dbReference type="AlphaFoldDB" id="A0A835XUQ7"/>
<evidence type="ECO:0000313" key="6">
    <source>
        <dbReference type="Proteomes" id="UP000612055"/>
    </source>
</evidence>
<dbReference type="Pfam" id="PF00566">
    <property type="entry name" value="RabGAP-TBC"/>
    <property type="match status" value="1"/>
</dbReference>
<dbReference type="PANTHER" id="PTHR47219:SF9">
    <property type="entry name" value="GTPASE ACTIVATING PROTEIN AND CENTROSOME-ASSOCIATED, ISOFORM B"/>
    <property type="match status" value="1"/>
</dbReference>
<dbReference type="SMART" id="SM00164">
    <property type="entry name" value="TBC"/>
    <property type="match status" value="1"/>
</dbReference>
<feature type="compositionally biased region" description="Low complexity" evidence="3">
    <location>
        <begin position="20"/>
        <end position="40"/>
    </location>
</feature>
<dbReference type="InterPro" id="IPR000195">
    <property type="entry name" value="Rab-GAP-TBC_dom"/>
</dbReference>
<comment type="caution">
    <text evidence="5">The sequence shown here is derived from an EMBL/GenBank/DDBJ whole genome shotgun (WGS) entry which is preliminary data.</text>
</comment>
<dbReference type="GO" id="GO:0005096">
    <property type="term" value="F:GTPase activator activity"/>
    <property type="evidence" value="ECO:0007669"/>
    <property type="project" value="UniProtKB-KW"/>
</dbReference>